<dbReference type="AlphaFoldDB" id="A0AAI8YTL8"/>
<dbReference type="InterPro" id="IPR039258">
    <property type="entry name" value="ZNF511"/>
</dbReference>
<sequence>MAKRLREDSFSQQQPSPLETAAHTPKYAEFDEADHADTKNRMQCSLPPHKPLTFSSYQDYETHYRQSHTNRCLECRVNLPSAHFLELHIAENHDPIVATKRDSGDKTYSCFVEGCDKVCLEWKKRRSHLVDKHGFPKNYDFLIVNNGVDGRRSMLRPGIDAQGHRKSGRERRGSPAATDTTQTTEAALSGRQTTVSEQDVGEASPATAQTNTDREETGATNKSVDALTKSMSSLQFVPRSVTFGKRKGKSGFAKN</sequence>
<protein>
    <recommendedName>
        <fullName evidence="2">C2H2-type domain-containing protein</fullName>
    </recommendedName>
</protein>
<feature type="domain" description="C2H2-type" evidence="2">
    <location>
        <begin position="70"/>
        <end position="93"/>
    </location>
</feature>
<organism evidence="3 4">
    <name type="scientific">Lecanosticta acicola</name>
    <dbReference type="NCBI Taxonomy" id="111012"/>
    <lineage>
        <taxon>Eukaryota</taxon>
        <taxon>Fungi</taxon>
        <taxon>Dikarya</taxon>
        <taxon>Ascomycota</taxon>
        <taxon>Pezizomycotina</taxon>
        <taxon>Dothideomycetes</taxon>
        <taxon>Dothideomycetidae</taxon>
        <taxon>Mycosphaerellales</taxon>
        <taxon>Mycosphaerellaceae</taxon>
        <taxon>Lecanosticta</taxon>
    </lineage>
</organism>
<dbReference type="SMART" id="SM00355">
    <property type="entry name" value="ZnF_C2H2"/>
    <property type="match status" value="2"/>
</dbReference>
<dbReference type="Proteomes" id="UP001296104">
    <property type="component" value="Unassembled WGS sequence"/>
</dbReference>
<proteinExistence type="predicted"/>
<reference evidence="3" key="1">
    <citation type="submission" date="2023-11" db="EMBL/GenBank/DDBJ databases">
        <authorList>
            <person name="Alioto T."/>
            <person name="Alioto T."/>
            <person name="Gomez Garrido J."/>
        </authorList>
    </citation>
    <scope>NUCLEOTIDE SEQUENCE</scope>
</reference>
<dbReference type="EMBL" id="CAVMBE010000007">
    <property type="protein sequence ID" value="CAK3856815.1"/>
    <property type="molecule type" value="Genomic_DNA"/>
</dbReference>
<feature type="domain" description="C2H2-type" evidence="2">
    <location>
        <begin position="108"/>
        <end position="133"/>
    </location>
</feature>
<evidence type="ECO:0000256" key="1">
    <source>
        <dbReference type="SAM" id="MobiDB-lite"/>
    </source>
</evidence>
<dbReference type="PANTHER" id="PTHR21354">
    <property type="entry name" value="ZINC FINGER PROTEIN 511"/>
    <property type="match status" value="1"/>
</dbReference>
<comment type="caution">
    <text evidence="3">The sequence shown here is derived from an EMBL/GenBank/DDBJ whole genome shotgun (WGS) entry which is preliminary data.</text>
</comment>
<dbReference type="PANTHER" id="PTHR21354:SF0">
    <property type="entry name" value="ZINC FINGER PROTEIN 511"/>
    <property type="match status" value="1"/>
</dbReference>
<feature type="region of interest" description="Disordered" evidence="1">
    <location>
        <begin position="1"/>
        <end position="26"/>
    </location>
</feature>
<evidence type="ECO:0000313" key="4">
    <source>
        <dbReference type="Proteomes" id="UP001296104"/>
    </source>
</evidence>
<dbReference type="InterPro" id="IPR013087">
    <property type="entry name" value="Znf_C2H2_type"/>
</dbReference>
<feature type="region of interest" description="Disordered" evidence="1">
    <location>
        <begin position="154"/>
        <end position="222"/>
    </location>
</feature>
<gene>
    <name evidence="3" type="ORF">LECACI_7A001751</name>
</gene>
<name>A0AAI8YTL8_9PEZI</name>
<feature type="compositionally biased region" description="Low complexity" evidence="1">
    <location>
        <begin position="176"/>
        <end position="187"/>
    </location>
</feature>
<evidence type="ECO:0000259" key="2">
    <source>
        <dbReference type="SMART" id="SM00355"/>
    </source>
</evidence>
<accession>A0AAI8YTL8</accession>
<keyword evidence="4" id="KW-1185">Reference proteome</keyword>
<evidence type="ECO:0000313" key="3">
    <source>
        <dbReference type="EMBL" id="CAK3856815.1"/>
    </source>
</evidence>